<keyword evidence="6" id="KW-0862">Zinc</keyword>
<dbReference type="GO" id="GO:0006511">
    <property type="term" value="P:ubiquitin-dependent protein catabolic process"/>
    <property type="evidence" value="ECO:0007669"/>
    <property type="project" value="UniProtKB-UniRule"/>
</dbReference>
<evidence type="ECO:0000256" key="1">
    <source>
        <dbReference type="ARBA" id="ARBA00000900"/>
    </source>
</evidence>
<dbReference type="AlphaFoldDB" id="A0A444Y103"/>
<dbReference type="Gene3D" id="3.30.40.10">
    <property type="entry name" value="Zinc/RING finger domain, C3HC4 (zinc finger)"/>
    <property type="match status" value="1"/>
</dbReference>
<dbReference type="UniPathway" id="UPA00143"/>
<protein>
    <recommendedName>
        <fullName evidence="6">E3 ubiquitin-protein ligase RMA</fullName>
        <ecNumber evidence="6">2.3.2.27</ecNumber>
    </recommendedName>
    <alternativeName>
        <fullName evidence="6">Protein RING membrane-anchor</fullName>
    </alternativeName>
    <alternativeName>
        <fullName evidence="6">RING-type E3 ubiquitin transferase RMA</fullName>
    </alternativeName>
</protein>
<dbReference type="SUPFAM" id="SSF57850">
    <property type="entry name" value="RING/U-box"/>
    <property type="match status" value="1"/>
</dbReference>
<sequence length="370" mass="40184">MAMPTTSFSTLLSLSTSKTLIHLKCGGADGITKLSKMTEVVAELDLNQQPLHDIEERIRRLEGIIFGVRQRQRWCRSDSPVRMTTFTGEVLVDGVQDEGRPQLEEVEAGDDVKENGNVESSSCRGKRKASAYLVAKALGMETNTDKAKGRAGNYFDCNICLKMARDPVLTCCGHLFCWPCFFRLSYAYANARECPVCEGEVMITCITPIYGSVGVNDSDQLESEENGCEIPARPCARRVKVSKVKCFRNRGFPLNNPRTSAQSSSTVIQGIALLSPPITPPQRPLEGLDSYLGSDSEGSTLQLNHNAASNHSESHNQNVIAAAATSSVTPLTMNDDAIAITDSSTQITNSSGQIISSDHSSSSRIDVVLR</sequence>
<evidence type="ECO:0000256" key="6">
    <source>
        <dbReference type="RuleBase" id="RU369090"/>
    </source>
</evidence>
<comment type="pathway">
    <text evidence="2 6">Protein modification; protein ubiquitination.</text>
</comment>
<dbReference type="PROSITE" id="PS50089">
    <property type="entry name" value="ZF_RING_2"/>
    <property type="match status" value="1"/>
</dbReference>
<feature type="domain" description="RING-type" evidence="8">
    <location>
        <begin position="157"/>
        <end position="198"/>
    </location>
</feature>
<comment type="function">
    <text evidence="6">E3 ubiquitin-protein ligase.</text>
</comment>
<dbReference type="GO" id="GO:0008270">
    <property type="term" value="F:zinc ion binding"/>
    <property type="evidence" value="ECO:0007669"/>
    <property type="project" value="UniProtKB-KW"/>
</dbReference>
<feature type="region of interest" description="Disordered" evidence="7">
    <location>
        <begin position="348"/>
        <end position="370"/>
    </location>
</feature>
<comment type="caution">
    <text evidence="9">The sequence shown here is derived from an EMBL/GenBank/DDBJ whole genome shotgun (WGS) entry which is preliminary data.</text>
</comment>
<dbReference type="EMBL" id="SDMP01000018">
    <property type="protein sequence ID" value="RYQ95605.1"/>
    <property type="molecule type" value="Genomic_DNA"/>
</dbReference>
<dbReference type="GO" id="GO:0061630">
    <property type="term" value="F:ubiquitin protein ligase activity"/>
    <property type="evidence" value="ECO:0007669"/>
    <property type="project" value="UniProtKB-UniRule"/>
</dbReference>
<keyword evidence="10" id="KW-1185">Reference proteome</keyword>
<keyword evidence="6" id="KW-0256">Endoplasmic reticulum</keyword>
<evidence type="ECO:0000256" key="7">
    <source>
        <dbReference type="SAM" id="MobiDB-lite"/>
    </source>
</evidence>
<name>A0A444Y103_ARAHY</name>
<evidence type="ECO:0000313" key="10">
    <source>
        <dbReference type="Proteomes" id="UP000289738"/>
    </source>
</evidence>
<keyword evidence="5 6" id="KW-0863">Zinc-finger</keyword>
<organism evidence="9 10">
    <name type="scientific">Arachis hypogaea</name>
    <name type="common">Peanut</name>
    <dbReference type="NCBI Taxonomy" id="3818"/>
    <lineage>
        <taxon>Eukaryota</taxon>
        <taxon>Viridiplantae</taxon>
        <taxon>Streptophyta</taxon>
        <taxon>Embryophyta</taxon>
        <taxon>Tracheophyta</taxon>
        <taxon>Spermatophyta</taxon>
        <taxon>Magnoliopsida</taxon>
        <taxon>eudicotyledons</taxon>
        <taxon>Gunneridae</taxon>
        <taxon>Pentapetalae</taxon>
        <taxon>rosids</taxon>
        <taxon>fabids</taxon>
        <taxon>Fabales</taxon>
        <taxon>Fabaceae</taxon>
        <taxon>Papilionoideae</taxon>
        <taxon>50 kb inversion clade</taxon>
        <taxon>dalbergioids sensu lato</taxon>
        <taxon>Dalbergieae</taxon>
        <taxon>Pterocarpus clade</taxon>
        <taxon>Arachis</taxon>
    </lineage>
</organism>
<evidence type="ECO:0000313" key="9">
    <source>
        <dbReference type="EMBL" id="RYQ95605.1"/>
    </source>
</evidence>
<keyword evidence="6" id="KW-0479">Metal-binding</keyword>
<evidence type="ECO:0000256" key="4">
    <source>
        <dbReference type="ARBA" id="ARBA00022786"/>
    </source>
</evidence>
<dbReference type="PANTHER" id="PTHR12313">
    <property type="entry name" value="E3 UBIQUITIN-PROTEIN LIGASE RNF5-RELATED"/>
    <property type="match status" value="1"/>
</dbReference>
<reference evidence="9 10" key="1">
    <citation type="submission" date="2019-01" db="EMBL/GenBank/DDBJ databases">
        <title>Sequencing of cultivated peanut Arachis hypogaea provides insights into genome evolution and oil improvement.</title>
        <authorList>
            <person name="Chen X."/>
        </authorList>
    </citation>
    <scope>NUCLEOTIDE SEQUENCE [LARGE SCALE GENOMIC DNA]</scope>
    <source>
        <strain evidence="10">cv. Fuhuasheng</strain>
        <tissue evidence="9">Leaves</tissue>
    </source>
</reference>
<keyword evidence="4 6" id="KW-0833">Ubl conjugation pathway</keyword>
<comment type="subcellular location">
    <subcellularLocation>
        <location evidence="6">Endoplasmic reticulum membrane</location>
        <topology evidence="6">Single-pass type IV membrane protein</topology>
    </subcellularLocation>
</comment>
<dbReference type="STRING" id="3818.A0A444Y103"/>
<dbReference type="Pfam" id="PF14634">
    <property type="entry name" value="zf-RING_5"/>
    <property type="match status" value="1"/>
</dbReference>
<dbReference type="GO" id="GO:0005789">
    <property type="term" value="C:endoplasmic reticulum membrane"/>
    <property type="evidence" value="ECO:0007669"/>
    <property type="project" value="UniProtKB-SubCell"/>
</dbReference>
<evidence type="ECO:0000256" key="3">
    <source>
        <dbReference type="ARBA" id="ARBA00022679"/>
    </source>
</evidence>
<keyword evidence="3 6" id="KW-0808">Transferase</keyword>
<accession>A0A444Y103</accession>
<feature type="compositionally biased region" description="Low complexity" evidence="7">
    <location>
        <begin position="350"/>
        <end position="370"/>
    </location>
</feature>
<evidence type="ECO:0000256" key="5">
    <source>
        <dbReference type="PROSITE-ProRule" id="PRU00175"/>
    </source>
</evidence>
<dbReference type="SMART" id="SM00184">
    <property type="entry name" value="RING"/>
    <property type="match status" value="1"/>
</dbReference>
<gene>
    <name evidence="9" type="ORF">Ahy_B08g090957</name>
</gene>
<evidence type="ECO:0000256" key="2">
    <source>
        <dbReference type="ARBA" id="ARBA00004906"/>
    </source>
</evidence>
<dbReference type="InterPro" id="IPR045103">
    <property type="entry name" value="RNF5/RNF185-like"/>
</dbReference>
<dbReference type="GO" id="GO:0016567">
    <property type="term" value="P:protein ubiquitination"/>
    <property type="evidence" value="ECO:0007669"/>
    <property type="project" value="UniProtKB-UniPathway"/>
</dbReference>
<dbReference type="EC" id="2.3.2.27" evidence="6"/>
<proteinExistence type="predicted"/>
<dbReference type="InterPro" id="IPR001841">
    <property type="entry name" value="Znf_RING"/>
</dbReference>
<comment type="catalytic activity">
    <reaction evidence="1 6">
        <text>S-ubiquitinyl-[E2 ubiquitin-conjugating enzyme]-L-cysteine + [acceptor protein]-L-lysine = [E2 ubiquitin-conjugating enzyme]-L-cysteine + N(6)-ubiquitinyl-[acceptor protein]-L-lysine.</text>
        <dbReference type="EC" id="2.3.2.27"/>
    </reaction>
</comment>
<dbReference type="InterPro" id="IPR013083">
    <property type="entry name" value="Znf_RING/FYVE/PHD"/>
</dbReference>
<dbReference type="Proteomes" id="UP000289738">
    <property type="component" value="Chromosome B08"/>
</dbReference>
<comment type="domain">
    <text evidence="6">The RING-type zinc finger domain is responsible for E3 ligase activity.</text>
</comment>
<evidence type="ECO:0000259" key="8">
    <source>
        <dbReference type="PROSITE" id="PS50089"/>
    </source>
</evidence>